<dbReference type="EMBL" id="JAWJWF010000004">
    <property type="protein sequence ID" value="KAK6634080.1"/>
    <property type="molecule type" value="Genomic_DNA"/>
</dbReference>
<organism evidence="10 11">
    <name type="scientific">Polyplax serrata</name>
    <name type="common">Common mouse louse</name>
    <dbReference type="NCBI Taxonomy" id="468196"/>
    <lineage>
        <taxon>Eukaryota</taxon>
        <taxon>Metazoa</taxon>
        <taxon>Ecdysozoa</taxon>
        <taxon>Arthropoda</taxon>
        <taxon>Hexapoda</taxon>
        <taxon>Insecta</taxon>
        <taxon>Pterygota</taxon>
        <taxon>Neoptera</taxon>
        <taxon>Paraneoptera</taxon>
        <taxon>Psocodea</taxon>
        <taxon>Troctomorpha</taxon>
        <taxon>Phthiraptera</taxon>
        <taxon>Anoplura</taxon>
        <taxon>Polyplacidae</taxon>
        <taxon>Polyplax</taxon>
    </lineage>
</organism>
<dbReference type="InterPro" id="IPR039421">
    <property type="entry name" value="Type_1_exporter"/>
</dbReference>
<comment type="caution">
    <text evidence="10">The sequence shown here is derived from an EMBL/GenBank/DDBJ whole genome shotgun (WGS) entry which is preliminary data.</text>
</comment>
<evidence type="ECO:0000256" key="1">
    <source>
        <dbReference type="ARBA" id="ARBA00004141"/>
    </source>
</evidence>
<feature type="transmembrane region" description="Helical" evidence="7">
    <location>
        <begin position="173"/>
        <end position="195"/>
    </location>
</feature>
<dbReference type="PANTHER" id="PTHR43394">
    <property type="entry name" value="ATP-DEPENDENT PERMEASE MDL1, MITOCHONDRIAL"/>
    <property type="match status" value="1"/>
</dbReference>
<dbReference type="InterPro" id="IPR027417">
    <property type="entry name" value="P-loop_NTPase"/>
</dbReference>
<dbReference type="PANTHER" id="PTHR43394:SF1">
    <property type="entry name" value="ATP-BINDING CASSETTE SUB-FAMILY B MEMBER 10, MITOCHONDRIAL"/>
    <property type="match status" value="1"/>
</dbReference>
<dbReference type="PIRSF" id="PIRSF002773">
    <property type="entry name" value="ABC_prm/ATPase_B"/>
    <property type="match status" value="1"/>
</dbReference>
<keyword evidence="4" id="KW-0067">ATP-binding</keyword>
<dbReference type="SMART" id="SM00382">
    <property type="entry name" value="AAA"/>
    <property type="match status" value="1"/>
</dbReference>
<evidence type="ECO:0000259" key="8">
    <source>
        <dbReference type="PROSITE" id="PS50893"/>
    </source>
</evidence>
<name>A0ABR1B3K1_POLSC</name>
<keyword evidence="2 7" id="KW-0812">Transmembrane</keyword>
<evidence type="ECO:0000256" key="4">
    <source>
        <dbReference type="ARBA" id="ARBA00022840"/>
    </source>
</evidence>
<feature type="transmembrane region" description="Helical" evidence="7">
    <location>
        <begin position="398"/>
        <end position="421"/>
    </location>
</feature>
<dbReference type="InterPro" id="IPR036640">
    <property type="entry name" value="ABC1_TM_sf"/>
</dbReference>
<reference evidence="10 11" key="1">
    <citation type="submission" date="2023-09" db="EMBL/GenBank/DDBJ databases">
        <title>Genomes of two closely related lineages of the louse Polyplax serrata with different host specificities.</title>
        <authorList>
            <person name="Martinu J."/>
            <person name="Tarabai H."/>
            <person name="Stefka J."/>
            <person name="Hypsa V."/>
        </authorList>
    </citation>
    <scope>NUCLEOTIDE SEQUENCE [LARGE SCALE GENOMIC DNA]</scope>
    <source>
        <strain evidence="10">98ZLc_SE</strain>
    </source>
</reference>
<feature type="transmembrane region" description="Helical" evidence="7">
    <location>
        <begin position="318"/>
        <end position="337"/>
    </location>
</feature>
<dbReference type="Pfam" id="PF00005">
    <property type="entry name" value="ABC_tran"/>
    <property type="match status" value="1"/>
</dbReference>
<evidence type="ECO:0000313" key="11">
    <source>
        <dbReference type="Proteomes" id="UP001359485"/>
    </source>
</evidence>
<keyword evidence="5 7" id="KW-1133">Transmembrane helix</keyword>
<feature type="transmembrane region" description="Helical" evidence="7">
    <location>
        <begin position="433"/>
        <end position="454"/>
    </location>
</feature>
<dbReference type="InterPro" id="IPR017871">
    <property type="entry name" value="ABC_transporter-like_CS"/>
</dbReference>
<dbReference type="Gene3D" id="3.40.50.300">
    <property type="entry name" value="P-loop containing nucleotide triphosphate hydrolases"/>
    <property type="match status" value="1"/>
</dbReference>
<evidence type="ECO:0000256" key="3">
    <source>
        <dbReference type="ARBA" id="ARBA00022741"/>
    </source>
</evidence>
<keyword evidence="6 7" id="KW-0472">Membrane</keyword>
<dbReference type="Pfam" id="PF00664">
    <property type="entry name" value="ABC_membrane"/>
    <property type="match status" value="1"/>
</dbReference>
<feature type="transmembrane region" description="Helical" evidence="7">
    <location>
        <begin position="215"/>
        <end position="237"/>
    </location>
</feature>
<keyword evidence="3" id="KW-0547">Nucleotide-binding</keyword>
<accession>A0ABR1B3K1</accession>
<proteinExistence type="predicted"/>
<dbReference type="InterPro" id="IPR011527">
    <property type="entry name" value="ABC1_TM_dom"/>
</dbReference>
<gene>
    <name evidence="10" type="ORF">RUM44_004688</name>
</gene>
<keyword evidence="11" id="KW-1185">Reference proteome</keyword>
<protein>
    <submittedName>
        <fullName evidence="10">Uncharacterized protein</fullName>
    </submittedName>
</protein>
<dbReference type="Proteomes" id="UP001359485">
    <property type="component" value="Unassembled WGS sequence"/>
</dbReference>
<evidence type="ECO:0000256" key="5">
    <source>
        <dbReference type="ARBA" id="ARBA00022989"/>
    </source>
</evidence>
<evidence type="ECO:0000259" key="9">
    <source>
        <dbReference type="PROSITE" id="PS50929"/>
    </source>
</evidence>
<feature type="domain" description="ABC transmembrane type-1" evidence="9">
    <location>
        <begin position="174"/>
        <end position="459"/>
    </location>
</feature>
<dbReference type="CDD" id="cd18573">
    <property type="entry name" value="ABC_6TM_ABCB10_like"/>
    <property type="match status" value="1"/>
</dbReference>
<dbReference type="Gene3D" id="1.20.1560.10">
    <property type="entry name" value="ABC transporter type 1, transmembrane domain"/>
    <property type="match status" value="1"/>
</dbReference>
<evidence type="ECO:0000256" key="6">
    <source>
        <dbReference type="ARBA" id="ARBA00023136"/>
    </source>
</evidence>
<dbReference type="InterPro" id="IPR003593">
    <property type="entry name" value="AAA+_ATPase"/>
</dbReference>
<comment type="subcellular location">
    <subcellularLocation>
        <location evidence="1">Membrane</location>
        <topology evidence="1">Multi-pass membrane protein</topology>
    </subcellularLocation>
</comment>
<dbReference type="SUPFAM" id="SSF52540">
    <property type="entry name" value="P-loop containing nucleoside triphosphate hydrolases"/>
    <property type="match status" value="1"/>
</dbReference>
<sequence>MADIGNSEMQLEGLFTPTFSLEKSSSTIMVYSATRRERISKGRNGCRISLSVLGDSLVLLFPTLWELFSKFRLQHLRRSNVSPPFLSSKQLIRGITTRVTNGRYETIVKFNYMSRNVCSWSCRSRLGVRYQKSFFLPLRRKFCDKADVENFNKTRASEFKRLFNLAKPEKWKIAGALCLLFVSSGITIAVPFSLGKVIDIIQTDDPEEMKKNLRRVSTILLGLFCVGGLANFGRVYLISVAGQAMTKNLRDKVFRSLLSQELAFFDKKRTGELVNRLSSDTLLVCQALTKNISDGLRSALLVVGGVSFMFYMSPELAFVGLSVVPPVAALAIVYGRFVKKLTRQVQDSLADATSVAEEKISNIRTVQAFSHEKMEIANYESKLGSALKLQYKEALARALFFGMTGLSGNAITLTVLCYGGGLVSENTMSVGNLTSFLMYAAYIGLSIGGLSSFYSELNRSLGASTRLWEIIDRVPQIQSTGSQNAVTICVGSGQLISAIAYVLGGLIPSHDPRGTISFRDVTFSYPTRKDTPVLMSLSLDIPEATVTAIVGPSGSGKSTIASILLRLYDPDAGKITLDGVSIDELSPNWIRKQIGYVSQEPILFSGSIRENILYGVDDASAVTDEQLIQATKEANCYDFITKNFSQGFETKVGERGVLLSGGQKQRIAIARALIKNPKILLLDEATSALDAESEHLVQESLEIIMKERTVLVIAHRLSSIKNSDQIIVLDRGRVVEKGTYHDLMMNDEGNFKKLVKHQAFF</sequence>
<dbReference type="PROSITE" id="PS00211">
    <property type="entry name" value="ABC_TRANSPORTER_1"/>
    <property type="match status" value="1"/>
</dbReference>
<dbReference type="CDD" id="cd03249">
    <property type="entry name" value="ABC_MTABC3_MDL1_MDL2"/>
    <property type="match status" value="1"/>
</dbReference>
<evidence type="ECO:0000313" key="10">
    <source>
        <dbReference type="EMBL" id="KAK6634080.1"/>
    </source>
</evidence>
<evidence type="ECO:0000256" key="7">
    <source>
        <dbReference type="SAM" id="Phobius"/>
    </source>
</evidence>
<dbReference type="SUPFAM" id="SSF90123">
    <property type="entry name" value="ABC transporter transmembrane region"/>
    <property type="match status" value="1"/>
</dbReference>
<dbReference type="PROSITE" id="PS50893">
    <property type="entry name" value="ABC_TRANSPORTER_2"/>
    <property type="match status" value="1"/>
</dbReference>
<feature type="domain" description="ABC transporter" evidence="8">
    <location>
        <begin position="516"/>
        <end position="756"/>
    </location>
</feature>
<dbReference type="PROSITE" id="PS50929">
    <property type="entry name" value="ABC_TM1F"/>
    <property type="match status" value="1"/>
</dbReference>
<evidence type="ECO:0000256" key="2">
    <source>
        <dbReference type="ARBA" id="ARBA00022692"/>
    </source>
</evidence>
<dbReference type="InterPro" id="IPR003439">
    <property type="entry name" value="ABC_transporter-like_ATP-bd"/>
</dbReference>